<dbReference type="RefSeq" id="WP_192818184.1">
    <property type="nucleotide sequence ID" value="NZ_CP062310.1"/>
</dbReference>
<dbReference type="FunCoup" id="A0A7L9FFS7">
    <property type="interactions" value="89"/>
</dbReference>
<reference evidence="2 3" key="1">
    <citation type="submission" date="2020-10" db="EMBL/GenBank/DDBJ databases">
        <title>Thermofilum lucidum 3507LT sp. nov. a novel member of Thermofilaceae family isolated from Chile hot spring, and proposal of description order Thermofilales.</title>
        <authorList>
            <person name="Zayulina K.S."/>
            <person name="Elcheninov A.G."/>
            <person name="Toshchakov S.V."/>
            <person name="Kublanov I.V."/>
        </authorList>
    </citation>
    <scope>NUCLEOTIDE SEQUENCE [LARGE SCALE GENOMIC DNA]</scope>
    <source>
        <strain evidence="2 3">3507LT</strain>
    </source>
</reference>
<dbReference type="EMBL" id="CP062310">
    <property type="protein sequence ID" value="QOJ78212.1"/>
    <property type="molecule type" value="Genomic_DNA"/>
</dbReference>
<dbReference type="InParanoid" id="A0A7L9FFS7"/>
<dbReference type="PANTHER" id="PTHR11373:SF4">
    <property type="entry name" value="DEOXYNUCLEOSIDE TRIPHOSPHATE TRIPHOSPHOHYDROLASE SAMHD1"/>
    <property type="match status" value="1"/>
</dbReference>
<evidence type="ECO:0000313" key="3">
    <source>
        <dbReference type="Proteomes" id="UP000594121"/>
    </source>
</evidence>
<gene>
    <name evidence="2" type="ORF">IG193_05410</name>
</gene>
<keyword evidence="3" id="KW-1185">Reference proteome</keyword>
<dbReference type="InterPro" id="IPR003607">
    <property type="entry name" value="HD/PDEase_dom"/>
</dbReference>
<dbReference type="Pfam" id="PF01966">
    <property type="entry name" value="HD"/>
    <property type="match status" value="1"/>
</dbReference>
<dbReference type="AlphaFoldDB" id="A0A7L9FFS7"/>
<dbReference type="SUPFAM" id="SSF109604">
    <property type="entry name" value="HD-domain/PDEase-like"/>
    <property type="match status" value="1"/>
</dbReference>
<dbReference type="Gene3D" id="1.10.3210.10">
    <property type="entry name" value="Hypothetical protein af1432"/>
    <property type="match status" value="1"/>
</dbReference>
<protein>
    <submittedName>
        <fullName evidence="2">HD domain-containing protein</fullName>
    </submittedName>
</protein>
<dbReference type="Proteomes" id="UP000594121">
    <property type="component" value="Chromosome"/>
</dbReference>
<accession>A0A7L9FFS7</accession>
<dbReference type="SMART" id="SM00471">
    <property type="entry name" value="HDc"/>
    <property type="match status" value="1"/>
</dbReference>
<sequence>MVFAREIYDEVHGFVDLTPLEEELIKSCPLTRLHRVKQLGPAFYIYPSATHTRLAHSIGTMHLADRMYASAVNGDAYERQLIRLAGLLHDVGHLPFSHALPGDHEALGLEVIRNLLSDIISEYLLDLIEVLTGRHKLSPIIASEIDADRLDYLLRDAHHLGLPYRMVDLERILRSAKLARVDGKWVLAFEQGAEVAVEALLVTRLSLFRRVYLHKHVAGLEALLARIYMKMVEEGFVEPPLELVKSEKWCFFDDCALLEAMKAASTGKGWLAEASHMFLKGELLQMVFEARLGSDEELQEAVSQCPVPREWVFLHRPKLVPFRDPSKILIEVGGEVVRLSELGGTLLEKLASYVYSPVRVYTKPEYARALWECLYKRLLKP</sequence>
<organism evidence="2 3">
    <name type="scientific">Infirmifilum lucidum</name>
    <dbReference type="NCBI Taxonomy" id="2776706"/>
    <lineage>
        <taxon>Archaea</taxon>
        <taxon>Thermoproteota</taxon>
        <taxon>Thermoprotei</taxon>
        <taxon>Thermofilales</taxon>
        <taxon>Thermofilaceae</taxon>
        <taxon>Infirmifilum</taxon>
    </lineage>
</organism>
<name>A0A7L9FFS7_9CREN</name>
<feature type="domain" description="HD" evidence="1">
    <location>
        <begin position="53"/>
        <end position="153"/>
    </location>
</feature>
<dbReference type="GO" id="GO:0006203">
    <property type="term" value="P:dGTP catabolic process"/>
    <property type="evidence" value="ECO:0007669"/>
    <property type="project" value="TreeGrafter"/>
</dbReference>
<dbReference type="GeneID" id="59149312"/>
<dbReference type="CDD" id="cd00077">
    <property type="entry name" value="HDc"/>
    <property type="match status" value="1"/>
</dbReference>
<evidence type="ECO:0000313" key="2">
    <source>
        <dbReference type="EMBL" id="QOJ78212.1"/>
    </source>
</evidence>
<dbReference type="InterPro" id="IPR006674">
    <property type="entry name" value="HD_domain"/>
</dbReference>
<dbReference type="KEGG" id="thel:IG193_05410"/>
<dbReference type="PANTHER" id="PTHR11373">
    <property type="entry name" value="DEOXYNUCLEOSIDE TRIPHOSPHATE TRIPHOSPHOHYDROLASE"/>
    <property type="match status" value="1"/>
</dbReference>
<evidence type="ECO:0000259" key="1">
    <source>
        <dbReference type="PROSITE" id="PS51831"/>
    </source>
</evidence>
<dbReference type="GO" id="GO:0008832">
    <property type="term" value="F:dGTPase activity"/>
    <property type="evidence" value="ECO:0007669"/>
    <property type="project" value="TreeGrafter"/>
</dbReference>
<proteinExistence type="predicted"/>
<dbReference type="PROSITE" id="PS51831">
    <property type="entry name" value="HD"/>
    <property type="match status" value="1"/>
</dbReference>
<dbReference type="InterPro" id="IPR050135">
    <property type="entry name" value="dGTPase-like"/>
</dbReference>